<comment type="caution">
    <text evidence="1">The sequence shown here is derived from an EMBL/GenBank/DDBJ whole genome shotgun (WGS) entry which is preliminary data.</text>
</comment>
<accession>A0A167Q1X8</accession>
<dbReference type="GeneID" id="30023423"/>
<gene>
    <name evidence="1" type="ORF">ISF_07131</name>
</gene>
<name>A0A167Q1X8_CORFA</name>
<proteinExistence type="predicted"/>
<organism evidence="1 2">
    <name type="scientific">Cordyceps fumosorosea (strain ARSEF 2679)</name>
    <name type="common">Isaria fumosorosea</name>
    <dbReference type="NCBI Taxonomy" id="1081104"/>
    <lineage>
        <taxon>Eukaryota</taxon>
        <taxon>Fungi</taxon>
        <taxon>Dikarya</taxon>
        <taxon>Ascomycota</taxon>
        <taxon>Pezizomycotina</taxon>
        <taxon>Sordariomycetes</taxon>
        <taxon>Hypocreomycetidae</taxon>
        <taxon>Hypocreales</taxon>
        <taxon>Cordycipitaceae</taxon>
        <taxon>Cordyceps</taxon>
    </lineage>
</organism>
<dbReference type="EMBL" id="AZHB01000020">
    <property type="protein sequence ID" value="OAA57210.1"/>
    <property type="molecule type" value="Genomic_DNA"/>
</dbReference>
<dbReference type="AlphaFoldDB" id="A0A167Q1X8"/>
<dbReference type="Proteomes" id="UP000076744">
    <property type="component" value="Unassembled WGS sequence"/>
</dbReference>
<evidence type="ECO:0000313" key="2">
    <source>
        <dbReference type="Proteomes" id="UP000076744"/>
    </source>
</evidence>
<protein>
    <submittedName>
        <fullName evidence="1">Uncharacterized protein</fullName>
    </submittedName>
</protein>
<reference evidence="1 2" key="1">
    <citation type="journal article" date="2016" name="Genome Biol. Evol.">
        <title>Divergent and convergent evolution of fungal pathogenicity.</title>
        <authorList>
            <person name="Shang Y."/>
            <person name="Xiao G."/>
            <person name="Zheng P."/>
            <person name="Cen K."/>
            <person name="Zhan S."/>
            <person name="Wang C."/>
        </authorList>
    </citation>
    <scope>NUCLEOTIDE SEQUENCE [LARGE SCALE GENOMIC DNA]</scope>
    <source>
        <strain evidence="1 2">ARSEF 2679</strain>
    </source>
</reference>
<keyword evidence="2" id="KW-1185">Reference proteome</keyword>
<sequence>MGTCELLDYATEGFLAAHDDLRSGQKSRRTIEKCGKVLNLLHNALKDSRQLKSPYTLCAIFMLMIAEMWVSESAQSYMSHMQGICTLLHHTIDEPWHDSFGQDLRYHLIVPACIEAIINPNIPQIDLRYLHILNTRLGCYRPLDKEEGQAIESLDLPYLMRFSCFTRQPELHEKEMVREYKRMQIECPFVRRRLMDLTNMAKATRKTNTALVRAQIQMGVAYTMILSFTLMINAFISAMDPTSKRLQEEALLYAREAIWITRILSKQLPVGAGFMPAALFAAWVATDDDEVIEGIESTIKQHKSYWAEPQYVEHFTTLKKRVGIIRNRRLVELRAGGLRGMDVTAFTTANGPEYNPWGRDAPFVDTMSLHNGNPRMMISGASCVPEPESGALYNWDFNFAALAFNHV</sequence>
<evidence type="ECO:0000313" key="1">
    <source>
        <dbReference type="EMBL" id="OAA57210.1"/>
    </source>
</evidence>
<dbReference type="STRING" id="1081104.A0A167Q1X8"/>
<dbReference type="RefSeq" id="XP_018702012.1">
    <property type="nucleotide sequence ID" value="XM_018850735.1"/>
</dbReference>
<dbReference type="OrthoDB" id="4314040at2759"/>